<comment type="caution">
    <text evidence="1">The sequence shown here is derived from an EMBL/GenBank/DDBJ whole genome shotgun (WGS) entry which is preliminary data.</text>
</comment>
<proteinExistence type="predicted"/>
<protein>
    <submittedName>
        <fullName evidence="1">Uncharacterized protein</fullName>
    </submittedName>
</protein>
<dbReference type="AlphaFoldDB" id="A0AAV4DZN6"/>
<accession>A0AAV4DZN6</accession>
<name>A0AAV4DZN6_9GAST</name>
<sequence>MACYVSYVDSNPALRTAWTFLLRVRAPPRVPWPDGGPKSLRPPCCRQAIIQKPNSGQSLIGNLGQAVLFSIVFKIAYKQQQPWEKQKAHRPQWIPAFFSFSVSKRKMIKACSSYTWIFYSTVERHGRPPAACLPLPSSDDPENSSRR</sequence>
<gene>
    <name evidence="1" type="ORF">PoB_007604900</name>
</gene>
<dbReference type="Proteomes" id="UP000735302">
    <property type="component" value="Unassembled WGS sequence"/>
</dbReference>
<dbReference type="EMBL" id="BLXT01008494">
    <property type="protein sequence ID" value="GFO49544.1"/>
    <property type="molecule type" value="Genomic_DNA"/>
</dbReference>
<reference evidence="1 2" key="1">
    <citation type="journal article" date="2021" name="Elife">
        <title>Chloroplast acquisition without the gene transfer in kleptoplastic sea slugs, Plakobranchus ocellatus.</title>
        <authorList>
            <person name="Maeda T."/>
            <person name="Takahashi S."/>
            <person name="Yoshida T."/>
            <person name="Shimamura S."/>
            <person name="Takaki Y."/>
            <person name="Nagai Y."/>
            <person name="Toyoda A."/>
            <person name="Suzuki Y."/>
            <person name="Arimoto A."/>
            <person name="Ishii H."/>
            <person name="Satoh N."/>
            <person name="Nishiyama T."/>
            <person name="Hasebe M."/>
            <person name="Maruyama T."/>
            <person name="Minagawa J."/>
            <person name="Obokata J."/>
            <person name="Shigenobu S."/>
        </authorList>
    </citation>
    <scope>NUCLEOTIDE SEQUENCE [LARGE SCALE GENOMIC DNA]</scope>
</reference>
<evidence type="ECO:0000313" key="1">
    <source>
        <dbReference type="EMBL" id="GFO49544.1"/>
    </source>
</evidence>
<organism evidence="1 2">
    <name type="scientific">Plakobranchus ocellatus</name>
    <dbReference type="NCBI Taxonomy" id="259542"/>
    <lineage>
        <taxon>Eukaryota</taxon>
        <taxon>Metazoa</taxon>
        <taxon>Spiralia</taxon>
        <taxon>Lophotrochozoa</taxon>
        <taxon>Mollusca</taxon>
        <taxon>Gastropoda</taxon>
        <taxon>Heterobranchia</taxon>
        <taxon>Euthyneura</taxon>
        <taxon>Panpulmonata</taxon>
        <taxon>Sacoglossa</taxon>
        <taxon>Placobranchoidea</taxon>
        <taxon>Plakobranchidae</taxon>
        <taxon>Plakobranchus</taxon>
    </lineage>
</organism>
<evidence type="ECO:0000313" key="2">
    <source>
        <dbReference type="Proteomes" id="UP000735302"/>
    </source>
</evidence>
<keyword evidence="2" id="KW-1185">Reference proteome</keyword>